<evidence type="ECO:0000259" key="1">
    <source>
        <dbReference type="Pfam" id="PF12697"/>
    </source>
</evidence>
<dbReference type="PANTHER" id="PTHR43194">
    <property type="entry name" value="HYDROLASE ALPHA/BETA FOLD FAMILY"/>
    <property type="match status" value="1"/>
</dbReference>
<protein>
    <submittedName>
        <fullName evidence="2">Lysophospholipase</fullName>
    </submittedName>
</protein>
<dbReference type="Gene3D" id="3.40.50.1820">
    <property type="entry name" value="alpha/beta hydrolase"/>
    <property type="match status" value="1"/>
</dbReference>
<organism evidence="2 3">
    <name type="scientific">Actinocatenispora comari</name>
    <dbReference type="NCBI Taxonomy" id="2807577"/>
    <lineage>
        <taxon>Bacteria</taxon>
        <taxon>Bacillati</taxon>
        <taxon>Actinomycetota</taxon>
        <taxon>Actinomycetes</taxon>
        <taxon>Micromonosporales</taxon>
        <taxon>Micromonosporaceae</taxon>
        <taxon>Actinocatenispora</taxon>
    </lineage>
</organism>
<evidence type="ECO:0000313" key="2">
    <source>
        <dbReference type="EMBL" id="GIL24825.1"/>
    </source>
</evidence>
<dbReference type="Pfam" id="PF12697">
    <property type="entry name" value="Abhydrolase_6"/>
    <property type="match status" value="1"/>
</dbReference>
<dbReference type="InterPro" id="IPR000073">
    <property type="entry name" value="AB_hydrolase_1"/>
</dbReference>
<dbReference type="RefSeq" id="WP_207122448.1">
    <property type="nucleotide sequence ID" value="NZ_BOPO01000001.1"/>
</dbReference>
<dbReference type="Proteomes" id="UP000614996">
    <property type="component" value="Unassembled WGS sequence"/>
</dbReference>
<evidence type="ECO:0000313" key="3">
    <source>
        <dbReference type="Proteomes" id="UP000614996"/>
    </source>
</evidence>
<keyword evidence="3" id="KW-1185">Reference proteome</keyword>
<accession>A0A8J4A669</accession>
<sequence>MSTLVLIHPAGVTARYWQPQRDRLTPQHRVHTPELPGRDGGPFTLAAAVDTVTDLLDEPAYLVGLSLGATVAVRAALARPDAVRGLVLSGGIAYPPPLLTVQRAVMAVLPAGALAAINARAVPAEYAEQARADHARIGKANLLAEMRELAGVDLRPRLAEIDAPTLVLCGTRDRANLASAHQLAAGIPAAELRLVDGVGHLWSRSHPQLFTDVLLDFLER</sequence>
<dbReference type="EMBL" id="BOPO01000001">
    <property type="protein sequence ID" value="GIL24825.1"/>
    <property type="molecule type" value="Genomic_DNA"/>
</dbReference>
<gene>
    <name evidence="2" type="ORF">NUM_00800</name>
</gene>
<dbReference type="InterPro" id="IPR029058">
    <property type="entry name" value="AB_hydrolase_fold"/>
</dbReference>
<reference evidence="3" key="1">
    <citation type="journal article" date="2021" name="Int. J. Syst. Evol. Microbiol.">
        <title>Actinocatenispora comari sp. nov., an endophytic actinomycete isolated from aerial parts of Comarum salesowianum.</title>
        <authorList>
            <person name="Oyunbileg N."/>
            <person name="Iizaka Y."/>
            <person name="Hamada M."/>
            <person name="Davaapurev B.O."/>
            <person name="Fukumoto A."/>
            <person name="Tsetseg B."/>
            <person name="Kato F."/>
            <person name="Tamura T."/>
            <person name="Batkhuu J."/>
            <person name="Anzai Y."/>
        </authorList>
    </citation>
    <scope>NUCLEOTIDE SEQUENCE [LARGE SCALE GENOMIC DNA]</scope>
    <source>
        <strain evidence="3">NUM-2625</strain>
    </source>
</reference>
<feature type="domain" description="AB hydrolase-1" evidence="1">
    <location>
        <begin position="4"/>
        <end position="212"/>
    </location>
</feature>
<dbReference type="SUPFAM" id="SSF53474">
    <property type="entry name" value="alpha/beta-Hydrolases"/>
    <property type="match status" value="1"/>
</dbReference>
<proteinExistence type="predicted"/>
<dbReference type="AlphaFoldDB" id="A0A8J4A669"/>
<dbReference type="GO" id="GO:0003824">
    <property type="term" value="F:catalytic activity"/>
    <property type="evidence" value="ECO:0007669"/>
    <property type="project" value="UniProtKB-ARBA"/>
</dbReference>
<name>A0A8J4A669_9ACTN</name>
<comment type="caution">
    <text evidence="2">The sequence shown here is derived from an EMBL/GenBank/DDBJ whole genome shotgun (WGS) entry which is preliminary data.</text>
</comment>
<dbReference type="PANTHER" id="PTHR43194:SF5">
    <property type="entry name" value="PIMELOYL-[ACYL-CARRIER PROTEIN] METHYL ESTER ESTERASE"/>
    <property type="match status" value="1"/>
</dbReference>
<dbReference type="InterPro" id="IPR050228">
    <property type="entry name" value="Carboxylesterase_BioH"/>
</dbReference>